<gene>
    <name evidence="2" type="ORF">FKW77_005777</name>
</gene>
<evidence type="ECO:0000256" key="1">
    <source>
        <dbReference type="SAM" id="Phobius"/>
    </source>
</evidence>
<reference evidence="2 3" key="1">
    <citation type="submission" date="2019-07" db="EMBL/GenBank/DDBJ databases">
        <title>Finished genome of Venturia effusa.</title>
        <authorList>
            <person name="Young C.A."/>
            <person name="Cox M.P."/>
            <person name="Ganley A.R.D."/>
            <person name="David W.J."/>
        </authorList>
    </citation>
    <scope>NUCLEOTIDE SEQUENCE [LARGE SCALE GENOMIC DNA]</scope>
    <source>
        <strain evidence="3">albino</strain>
    </source>
</reference>
<evidence type="ECO:0008006" key="4">
    <source>
        <dbReference type="Google" id="ProtNLM"/>
    </source>
</evidence>
<dbReference type="PANTHER" id="PTHR11183">
    <property type="entry name" value="GLYCOGENIN SUBFAMILY MEMBER"/>
    <property type="match status" value="1"/>
</dbReference>
<keyword evidence="3" id="KW-1185">Reference proteome</keyword>
<dbReference type="EMBL" id="CP042199">
    <property type="protein sequence ID" value="QDS76515.1"/>
    <property type="molecule type" value="Genomic_DNA"/>
</dbReference>
<accession>A0A517LLK3</accession>
<organism evidence="2 3">
    <name type="scientific">Venturia effusa</name>
    <dbReference type="NCBI Taxonomy" id="50376"/>
    <lineage>
        <taxon>Eukaryota</taxon>
        <taxon>Fungi</taxon>
        <taxon>Dikarya</taxon>
        <taxon>Ascomycota</taxon>
        <taxon>Pezizomycotina</taxon>
        <taxon>Dothideomycetes</taxon>
        <taxon>Pleosporomycetidae</taxon>
        <taxon>Venturiales</taxon>
        <taxon>Venturiaceae</taxon>
        <taxon>Venturia</taxon>
    </lineage>
</organism>
<dbReference type="AlphaFoldDB" id="A0A517LLK3"/>
<evidence type="ECO:0000313" key="2">
    <source>
        <dbReference type="EMBL" id="QDS76515.1"/>
    </source>
</evidence>
<feature type="transmembrane region" description="Helical" evidence="1">
    <location>
        <begin position="7"/>
        <end position="26"/>
    </location>
</feature>
<dbReference type="InterPro" id="IPR050587">
    <property type="entry name" value="GNT1/Glycosyltrans_8"/>
</dbReference>
<proteinExistence type="predicted"/>
<dbReference type="SUPFAM" id="SSF53448">
    <property type="entry name" value="Nucleotide-diphospho-sugar transferases"/>
    <property type="match status" value="1"/>
</dbReference>
<dbReference type="OrthoDB" id="2014201at2759"/>
<dbReference type="InterPro" id="IPR029044">
    <property type="entry name" value="Nucleotide-diphossugar_trans"/>
</dbReference>
<keyword evidence="1" id="KW-0812">Transmembrane</keyword>
<sequence>MRRKQIATIFAAGFTSILLFGFFYAYHNQNASAFLTQTLTSCVEAPAPPVNNQSEPGVERRAYATLLTTRITDPDQEDLYFTAARVLSYQLLHQPETRTNLSIPFVVFVTPHVSAAKRAILADEGATIVALDLLEPETPWVNPGEERFIDQFTKLRLFEQTQYDQILYLDADMLLTRSLDAIWDEDVAKSMFGTRPGSRSWSDLGLSGSAPPCSYSIVGVSDTGGSEHTFPPPTGLDMNGGFMLLRPSVPLFQYYVSILNTPNSFPSNLMEQALLNFAHRPDGRMPWQSFEPGKWNVNWPRLRDIEGGAASLHDKFWDKGNELWIERVLVEKWWRVQGQMEGFWFARKEGDGNEDDLEEIPSQ</sequence>
<dbReference type="Proteomes" id="UP000316270">
    <property type="component" value="Chromosome 15"/>
</dbReference>
<name>A0A517LLK3_9PEZI</name>
<keyword evidence="1" id="KW-1133">Transmembrane helix</keyword>
<dbReference type="STRING" id="50376.A0A517LLK3"/>
<dbReference type="Gene3D" id="3.90.550.10">
    <property type="entry name" value="Spore Coat Polysaccharide Biosynthesis Protein SpsA, Chain A"/>
    <property type="match status" value="1"/>
</dbReference>
<protein>
    <recommendedName>
        <fullName evidence="4">Nucleotide-diphospho-sugar transferase</fullName>
    </recommendedName>
</protein>
<evidence type="ECO:0000313" key="3">
    <source>
        <dbReference type="Proteomes" id="UP000316270"/>
    </source>
</evidence>
<keyword evidence="1" id="KW-0472">Membrane</keyword>